<dbReference type="Proteomes" id="UP000054324">
    <property type="component" value="Unassembled WGS sequence"/>
</dbReference>
<dbReference type="GeneID" id="20322292"/>
<dbReference type="EMBL" id="KL596820">
    <property type="protein sequence ID" value="KER24177.1"/>
    <property type="molecule type" value="Genomic_DNA"/>
</dbReference>
<evidence type="ECO:0000313" key="2">
    <source>
        <dbReference type="Proteomes" id="UP000054324"/>
    </source>
</evidence>
<organism evidence="1 2">
    <name type="scientific">Opisthorchis viverrini</name>
    <name type="common">Southeast Asian liver fluke</name>
    <dbReference type="NCBI Taxonomy" id="6198"/>
    <lineage>
        <taxon>Eukaryota</taxon>
        <taxon>Metazoa</taxon>
        <taxon>Spiralia</taxon>
        <taxon>Lophotrochozoa</taxon>
        <taxon>Platyhelminthes</taxon>
        <taxon>Trematoda</taxon>
        <taxon>Digenea</taxon>
        <taxon>Opisthorchiida</taxon>
        <taxon>Opisthorchiata</taxon>
        <taxon>Opisthorchiidae</taxon>
        <taxon>Opisthorchis</taxon>
    </lineage>
</organism>
<dbReference type="CTD" id="20322292"/>
<evidence type="ECO:0000313" key="1">
    <source>
        <dbReference type="EMBL" id="KER24177.1"/>
    </source>
</evidence>
<sequence length="104" mass="12008">MDVPPRFFRSPRLVSPFLGLISYSQSPSVRQPYVLLERHKREIRLDCSMTSMFNTDASEQFSHNLFESLNFRKRIKVDEGGLMLSYHNHSDVPTPPGTHADNLD</sequence>
<protein>
    <submittedName>
        <fullName evidence="1">Uncharacterized protein</fullName>
    </submittedName>
</protein>
<gene>
    <name evidence="1" type="ORF">T265_08113</name>
</gene>
<reference evidence="1 2" key="1">
    <citation type="submission" date="2013-11" db="EMBL/GenBank/DDBJ databases">
        <title>Opisthorchis viverrini - life in the bile duct.</title>
        <authorList>
            <person name="Young N.D."/>
            <person name="Nagarajan N."/>
            <person name="Lin S.J."/>
            <person name="Korhonen P.K."/>
            <person name="Jex A.R."/>
            <person name="Hall R.S."/>
            <person name="Safavi-Hemami H."/>
            <person name="Kaewkong W."/>
            <person name="Bertrand D."/>
            <person name="Gao S."/>
            <person name="Seet Q."/>
            <person name="Wongkham S."/>
            <person name="Teh B.T."/>
            <person name="Wongkham C."/>
            <person name="Intapan P.M."/>
            <person name="Maleewong W."/>
            <person name="Yang X."/>
            <person name="Hu M."/>
            <person name="Wang Z."/>
            <person name="Hofmann A."/>
            <person name="Sternberg P.W."/>
            <person name="Tan P."/>
            <person name="Wang J."/>
            <person name="Gasser R.B."/>
        </authorList>
    </citation>
    <scope>NUCLEOTIDE SEQUENCE [LARGE SCALE GENOMIC DNA]</scope>
</reference>
<name>A0A074ZEX9_OPIVI</name>
<proteinExistence type="predicted"/>
<dbReference type="RefSeq" id="XP_009172084.1">
    <property type="nucleotide sequence ID" value="XM_009173820.1"/>
</dbReference>
<accession>A0A074ZEX9</accession>
<dbReference type="KEGG" id="ovi:T265_08113"/>
<dbReference type="AlphaFoldDB" id="A0A074ZEX9"/>
<keyword evidence="2" id="KW-1185">Reference proteome</keyword>